<reference evidence="5 6" key="1">
    <citation type="journal article" date="2015" name="Nat. Commun.">
        <title>Lucilia cuprina genome unlocks parasitic fly biology to underpin future interventions.</title>
        <authorList>
            <person name="Anstead C.A."/>
            <person name="Korhonen P.K."/>
            <person name="Young N.D."/>
            <person name="Hall R.S."/>
            <person name="Jex A.R."/>
            <person name="Murali S.C."/>
            <person name="Hughes D.S."/>
            <person name="Lee S.F."/>
            <person name="Perry T."/>
            <person name="Stroehlein A.J."/>
            <person name="Ansell B.R."/>
            <person name="Breugelmans B."/>
            <person name="Hofmann A."/>
            <person name="Qu J."/>
            <person name="Dugan S."/>
            <person name="Lee S.L."/>
            <person name="Chao H."/>
            <person name="Dinh H."/>
            <person name="Han Y."/>
            <person name="Doddapaneni H.V."/>
            <person name="Worley K.C."/>
            <person name="Muzny D.M."/>
            <person name="Ioannidis P."/>
            <person name="Waterhouse R.M."/>
            <person name="Zdobnov E.M."/>
            <person name="James P.J."/>
            <person name="Bagnall N.H."/>
            <person name="Kotze A.C."/>
            <person name="Gibbs R.A."/>
            <person name="Richards S."/>
            <person name="Batterham P."/>
            <person name="Gasser R.B."/>
        </authorList>
    </citation>
    <scope>NUCLEOTIDE SEQUENCE [LARGE SCALE GENOMIC DNA]</scope>
    <source>
        <strain evidence="5 6">LS</strain>
        <tissue evidence="5">Full body</tissue>
    </source>
</reference>
<dbReference type="Pfam" id="PF02902">
    <property type="entry name" value="Peptidase_C48"/>
    <property type="match status" value="1"/>
</dbReference>
<comment type="caution">
    <text evidence="5">The sequence shown here is derived from an EMBL/GenBank/DDBJ whole genome shotgun (WGS) entry which is preliminary data.</text>
</comment>
<feature type="domain" description="Ubiquitin-like protease family profile" evidence="4">
    <location>
        <begin position="13"/>
        <end position="66"/>
    </location>
</feature>
<dbReference type="Proteomes" id="UP000037069">
    <property type="component" value="Unassembled WGS sequence"/>
</dbReference>
<evidence type="ECO:0000259" key="4">
    <source>
        <dbReference type="Pfam" id="PF02902"/>
    </source>
</evidence>
<sequence length="128" mass="15241">MHLSRHVKRQLGETNWVDYEIEHPYQKDTYNCGVYCCQFIEALVTQTALQNISDPNNYRKQMKMLLLKYRNNVEKECLHCEGGAGQSLLKCHTCLQSVDRMCFKQYYNSKIADEKLFQCYLCLHNKRF</sequence>
<name>A0A0L0CI90_LUCCU</name>
<dbReference type="EMBL" id="JRES01000364">
    <property type="protein sequence ID" value="KNC31912.1"/>
    <property type="molecule type" value="Genomic_DNA"/>
</dbReference>
<organism evidence="5 6">
    <name type="scientific">Lucilia cuprina</name>
    <name type="common">Green bottle fly</name>
    <name type="synonym">Australian sheep blowfly</name>
    <dbReference type="NCBI Taxonomy" id="7375"/>
    <lineage>
        <taxon>Eukaryota</taxon>
        <taxon>Metazoa</taxon>
        <taxon>Ecdysozoa</taxon>
        <taxon>Arthropoda</taxon>
        <taxon>Hexapoda</taxon>
        <taxon>Insecta</taxon>
        <taxon>Pterygota</taxon>
        <taxon>Neoptera</taxon>
        <taxon>Endopterygota</taxon>
        <taxon>Diptera</taxon>
        <taxon>Brachycera</taxon>
        <taxon>Muscomorpha</taxon>
        <taxon>Oestroidea</taxon>
        <taxon>Calliphoridae</taxon>
        <taxon>Luciliinae</taxon>
        <taxon>Lucilia</taxon>
    </lineage>
</organism>
<accession>A0A0L0CI90</accession>
<proteinExistence type="inferred from homology"/>
<dbReference type="GO" id="GO:0008234">
    <property type="term" value="F:cysteine-type peptidase activity"/>
    <property type="evidence" value="ECO:0007669"/>
    <property type="project" value="InterPro"/>
</dbReference>
<keyword evidence="2" id="KW-0645">Protease</keyword>
<dbReference type="AlphaFoldDB" id="A0A0L0CI90"/>
<gene>
    <name evidence="5" type="ORF">FF38_13274</name>
</gene>
<dbReference type="SUPFAM" id="SSF54001">
    <property type="entry name" value="Cysteine proteinases"/>
    <property type="match status" value="1"/>
</dbReference>
<keyword evidence="6" id="KW-1185">Reference proteome</keyword>
<dbReference type="Gene3D" id="3.40.395.10">
    <property type="entry name" value="Adenoviral Proteinase, Chain A"/>
    <property type="match status" value="1"/>
</dbReference>
<keyword evidence="3" id="KW-0378">Hydrolase</keyword>
<dbReference type="InterPro" id="IPR038765">
    <property type="entry name" value="Papain-like_cys_pep_sf"/>
</dbReference>
<comment type="similarity">
    <text evidence="1">Belongs to the peptidase C48 family.</text>
</comment>
<dbReference type="GO" id="GO:0006508">
    <property type="term" value="P:proteolysis"/>
    <property type="evidence" value="ECO:0007669"/>
    <property type="project" value="UniProtKB-KW"/>
</dbReference>
<evidence type="ECO:0000313" key="5">
    <source>
        <dbReference type="EMBL" id="KNC31912.1"/>
    </source>
</evidence>
<protein>
    <recommendedName>
        <fullName evidence="4">Ubiquitin-like protease family profile domain-containing protein</fullName>
    </recommendedName>
</protein>
<evidence type="ECO:0000313" key="6">
    <source>
        <dbReference type="Proteomes" id="UP000037069"/>
    </source>
</evidence>
<evidence type="ECO:0000256" key="1">
    <source>
        <dbReference type="ARBA" id="ARBA00005234"/>
    </source>
</evidence>
<dbReference type="InterPro" id="IPR003653">
    <property type="entry name" value="Peptidase_C48_C"/>
</dbReference>
<evidence type="ECO:0000256" key="2">
    <source>
        <dbReference type="ARBA" id="ARBA00022670"/>
    </source>
</evidence>
<evidence type="ECO:0000256" key="3">
    <source>
        <dbReference type="ARBA" id="ARBA00022801"/>
    </source>
</evidence>